<dbReference type="SUPFAM" id="SSF102114">
    <property type="entry name" value="Radical SAM enzymes"/>
    <property type="match status" value="1"/>
</dbReference>
<keyword evidence="3" id="KW-0479">Metal-binding</keyword>
<dbReference type="SFLD" id="SFLDS00029">
    <property type="entry name" value="Radical_SAM"/>
    <property type="match status" value="1"/>
</dbReference>
<dbReference type="SFLD" id="SFLDG01123">
    <property type="entry name" value="methyltransferase_(Class_B)"/>
    <property type="match status" value="1"/>
</dbReference>
<evidence type="ECO:0000313" key="9">
    <source>
        <dbReference type="Proteomes" id="UP000597989"/>
    </source>
</evidence>
<comment type="cofactor">
    <cofactor evidence="1">
        <name>[4Fe-4S] cluster</name>
        <dbReference type="ChEBI" id="CHEBI:49883"/>
    </cofactor>
</comment>
<keyword evidence="4" id="KW-0408">Iron</keyword>
<dbReference type="EMBL" id="BAAAHC010000015">
    <property type="protein sequence ID" value="GAA0532681.1"/>
    <property type="molecule type" value="Genomic_DNA"/>
</dbReference>
<reference evidence="8 9" key="1">
    <citation type="journal article" date="2014" name="Int. J. Syst. Evol. Microbiol.">
        <title>Complete genome sequence of Corynebacterium casei LMG S-19264T (=DSM 44701T), isolated from a smear-ripened cheese.</title>
        <authorList>
            <consortium name="US DOE Joint Genome Institute (JGI-PGF)"/>
            <person name="Walter F."/>
            <person name="Albersmeier A."/>
            <person name="Kalinowski J."/>
            <person name="Ruckert C."/>
        </authorList>
    </citation>
    <scope>NUCLEOTIDE SEQUENCE [LARGE SCALE GENOMIC DNA]</scope>
    <source>
        <strain evidence="8 9">CGMCC 4.7206</strain>
    </source>
</reference>
<evidence type="ECO:0000313" key="10">
    <source>
        <dbReference type="Proteomes" id="UP001500220"/>
    </source>
</evidence>
<keyword evidence="2" id="KW-0949">S-adenosyl-L-methionine</keyword>
<name>A0A917JPU8_9PSEU</name>
<reference evidence="8" key="3">
    <citation type="submission" date="2020-09" db="EMBL/GenBank/DDBJ databases">
        <authorList>
            <person name="Sun Q."/>
            <person name="Zhou Y."/>
        </authorList>
    </citation>
    <scope>NUCLEOTIDE SEQUENCE</scope>
    <source>
        <strain evidence="8">CGMCC 4.7206</strain>
    </source>
</reference>
<gene>
    <name evidence="7" type="ORF">GCM10009545_38990</name>
    <name evidence="8" type="ORF">GCM10011581_17370</name>
</gene>
<dbReference type="GO" id="GO:0031419">
    <property type="term" value="F:cobalamin binding"/>
    <property type="evidence" value="ECO:0007669"/>
    <property type="project" value="InterPro"/>
</dbReference>
<dbReference type="SMART" id="SM00729">
    <property type="entry name" value="Elp3"/>
    <property type="match status" value="1"/>
</dbReference>
<accession>A0A917JPU8</accession>
<proteinExistence type="predicted"/>
<evidence type="ECO:0000256" key="3">
    <source>
        <dbReference type="ARBA" id="ARBA00022723"/>
    </source>
</evidence>
<dbReference type="PANTHER" id="PTHR43409">
    <property type="entry name" value="ANAEROBIC MAGNESIUM-PROTOPORPHYRIN IX MONOMETHYL ESTER CYCLASE-RELATED"/>
    <property type="match status" value="1"/>
</dbReference>
<reference evidence="7" key="4">
    <citation type="submission" date="2023-12" db="EMBL/GenBank/DDBJ databases">
        <authorList>
            <person name="Sun Q."/>
            <person name="Inoue M."/>
        </authorList>
    </citation>
    <scope>NUCLEOTIDE SEQUENCE</scope>
    <source>
        <strain evidence="7">JCM 10664</strain>
    </source>
</reference>
<dbReference type="InterPro" id="IPR058240">
    <property type="entry name" value="rSAM_sf"/>
</dbReference>
<dbReference type="CDD" id="cd01335">
    <property type="entry name" value="Radical_SAM"/>
    <property type="match status" value="1"/>
</dbReference>
<comment type="caution">
    <text evidence="8">The sequence shown here is derived from an EMBL/GenBank/DDBJ whole genome shotgun (WGS) entry which is preliminary data.</text>
</comment>
<organism evidence="8 9">
    <name type="scientific">Saccharopolyspora thermophila</name>
    <dbReference type="NCBI Taxonomy" id="89367"/>
    <lineage>
        <taxon>Bacteria</taxon>
        <taxon>Bacillati</taxon>
        <taxon>Actinomycetota</taxon>
        <taxon>Actinomycetes</taxon>
        <taxon>Pseudonocardiales</taxon>
        <taxon>Pseudonocardiaceae</taxon>
        <taxon>Saccharopolyspora</taxon>
    </lineage>
</organism>
<reference evidence="7 10" key="2">
    <citation type="journal article" date="2019" name="Int. J. Syst. Evol. Microbiol.">
        <title>The Global Catalogue of Microorganisms (GCM) 10K type strain sequencing project: providing services to taxonomists for standard genome sequencing and annotation.</title>
        <authorList>
            <consortium name="The Broad Institute Genomics Platform"/>
            <consortium name="The Broad Institute Genome Sequencing Center for Infectious Disease"/>
            <person name="Wu L."/>
            <person name="Ma J."/>
        </authorList>
    </citation>
    <scope>NUCLEOTIDE SEQUENCE [LARGE SCALE GENOMIC DNA]</scope>
    <source>
        <strain evidence="7 10">JCM 10664</strain>
    </source>
</reference>
<evidence type="ECO:0000259" key="6">
    <source>
        <dbReference type="PROSITE" id="PS51918"/>
    </source>
</evidence>
<dbReference type="PANTHER" id="PTHR43409:SF16">
    <property type="entry name" value="SLR0320 PROTEIN"/>
    <property type="match status" value="1"/>
</dbReference>
<dbReference type="GO" id="GO:0046872">
    <property type="term" value="F:metal ion binding"/>
    <property type="evidence" value="ECO:0007669"/>
    <property type="project" value="UniProtKB-KW"/>
</dbReference>
<dbReference type="GO" id="GO:0003824">
    <property type="term" value="F:catalytic activity"/>
    <property type="evidence" value="ECO:0007669"/>
    <property type="project" value="InterPro"/>
</dbReference>
<dbReference type="SFLD" id="SFLDG01082">
    <property type="entry name" value="B12-binding_domain_containing"/>
    <property type="match status" value="1"/>
</dbReference>
<dbReference type="GO" id="GO:0005829">
    <property type="term" value="C:cytosol"/>
    <property type="evidence" value="ECO:0007669"/>
    <property type="project" value="TreeGrafter"/>
</dbReference>
<dbReference type="InterPro" id="IPR051198">
    <property type="entry name" value="BchE-like"/>
</dbReference>
<dbReference type="RefSeq" id="WP_188986769.1">
    <property type="nucleotide sequence ID" value="NZ_BAAAHC010000015.1"/>
</dbReference>
<keyword evidence="10" id="KW-1185">Reference proteome</keyword>
<evidence type="ECO:0000256" key="4">
    <source>
        <dbReference type="ARBA" id="ARBA00023004"/>
    </source>
</evidence>
<dbReference type="InterPro" id="IPR036724">
    <property type="entry name" value="Cobalamin-bd_sf"/>
</dbReference>
<dbReference type="AlphaFoldDB" id="A0A917JPU8"/>
<dbReference type="InterPro" id="IPR007197">
    <property type="entry name" value="rSAM"/>
</dbReference>
<dbReference type="Gene3D" id="3.80.30.20">
    <property type="entry name" value="tm_1862 like domain"/>
    <property type="match status" value="1"/>
</dbReference>
<sequence>MHALLLSGLGPTYKTSDYFGESSLFRARPDERIQAILARSGVPQLRLSHLSFVQGGQRRPLLRPPGMNPHLTTFTLESILQGAKQAYTRIPLEEIWAGNDVAAPANTDVVLMSTTYIWNKQMFALVMGWIRDNCPGVPIVVGGQYTNLKYMVMMQAYPEITATVRGDAEIALPMLLDEMRVSGDLSKVPNLVWRDRERIRINPIEYVDLDAFPSPSFPHTFDVAPYESMRGCPFDCKFCSFPAASPKWRYKSAQKIKDDWLRYAGENGVTQISAMDSTFTVPPTRLRELHRILPGSGVPQWSCFSRANSVKNTEFIEGMIASNCTHLEIGFESMNEQTLKRMSKRVTAKQNRRAFELLRASDIGYGMCFMVGYPGEDEEAFEDTRRFLVDEFEGRFGLYVFSVNDETMPLWEDREALQITVDDPLSPDTAWSHIGMTSEDAKRLQIETLDEVRRKNDHAVVSLWQREYERPLLPTADRKGNLVVEKALERLAMVPRDYSDVAEAADCVTRQLDVLRSKGVEFDPGMEELPGDENSAP</sequence>
<keyword evidence="5" id="KW-0411">Iron-sulfur</keyword>
<dbReference type="InterPro" id="IPR034466">
    <property type="entry name" value="Methyltransferase_Class_B"/>
</dbReference>
<dbReference type="Proteomes" id="UP001500220">
    <property type="component" value="Unassembled WGS sequence"/>
</dbReference>
<evidence type="ECO:0000313" key="7">
    <source>
        <dbReference type="EMBL" id="GAA0532681.1"/>
    </source>
</evidence>
<dbReference type="PROSITE" id="PS51918">
    <property type="entry name" value="RADICAL_SAM"/>
    <property type="match status" value="1"/>
</dbReference>
<feature type="domain" description="Radical SAM core" evidence="6">
    <location>
        <begin position="218"/>
        <end position="447"/>
    </location>
</feature>
<evidence type="ECO:0000256" key="2">
    <source>
        <dbReference type="ARBA" id="ARBA00022691"/>
    </source>
</evidence>
<dbReference type="EMBL" id="BMMT01000004">
    <property type="protein sequence ID" value="GGI80598.1"/>
    <property type="molecule type" value="Genomic_DNA"/>
</dbReference>
<dbReference type="SUPFAM" id="SSF52242">
    <property type="entry name" value="Cobalamin (vitamin B12)-binding domain"/>
    <property type="match status" value="1"/>
</dbReference>
<evidence type="ECO:0000313" key="8">
    <source>
        <dbReference type="EMBL" id="GGI80598.1"/>
    </source>
</evidence>
<evidence type="ECO:0000256" key="1">
    <source>
        <dbReference type="ARBA" id="ARBA00001966"/>
    </source>
</evidence>
<dbReference type="Pfam" id="PF04055">
    <property type="entry name" value="Radical_SAM"/>
    <property type="match status" value="1"/>
</dbReference>
<dbReference type="Proteomes" id="UP000597989">
    <property type="component" value="Unassembled WGS sequence"/>
</dbReference>
<protein>
    <recommendedName>
        <fullName evidence="6">Radical SAM core domain-containing protein</fullName>
    </recommendedName>
</protein>
<evidence type="ECO:0000256" key="5">
    <source>
        <dbReference type="ARBA" id="ARBA00023014"/>
    </source>
</evidence>
<dbReference type="InterPro" id="IPR023404">
    <property type="entry name" value="rSAM_horseshoe"/>
</dbReference>
<dbReference type="GO" id="GO:0051539">
    <property type="term" value="F:4 iron, 4 sulfur cluster binding"/>
    <property type="evidence" value="ECO:0007669"/>
    <property type="project" value="UniProtKB-KW"/>
</dbReference>
<dbReference type="InterPro" id="IPR006638">
    <property type="entry name" value="Elp3/MiaA/NifB-like_rSAM"/>
</dbReference>